<sequence length="366" mass="38430">MGETAWREISLSAIASNCRAVRAAVGTGTKIFACLKHDAYGCGAERAAAILMKEGVDAFGVVSLADAASVRRGAPGKPILMYPGIGPWNVDLVQDLDLTISISGEEDLAGWVLTGRPLRAFVKVDVGLWRNGAAPSQIARLLEICAAHGNLVIDGLYAHLSEFGVAGSSAVEQFARLTTLLGDLERGGRLPETVMISSSDSLLSHPEMDMDAIDPGTLLFGLTGSHHGRRSISVHPALTAIKARIIAIKQCGDSMGPPPALPGYRKDMRLAVLGIGWGQGLPRHLRPGISALVKGKRVPIVPPAHLEHLRIDITELPTAELGDEVLLLGSSGTDRVTLAELAAAWGTDEVGVSCGLGGNLGRIYVT</sequence>
<accession>A0ACC5QZ93</accession>
<evidence type="ECO:0000313" key="2">
    <source>
        <dbReference type="Proteomes" id="UP000616151"/>
    </source>
</evidence>
<dbReference type="EMBL" id="JAENHL010000006">
    <property type="protein sequence ID" value="MBK1865683.1"/>
    <property type="molecule type" value="Genomic_DNA"/>
</dbReference>
<evidence type="ECO:0000313" key="1">
    <source>
        <dbReference type="EMBL" id="MBK1865683.1"/>
    </source>
</evidence>
<gene>
    <name evidence="1" type="ORF">JHL16_04915</name>
</gene>
<proteinExistence type="predicted"/>
<reference evidence="1" key="1">
    <citation type="submission" date="2021-01" db="EMBL/GenBank/DDBJ databases">
        <authorList>
            <person name="Sun Q."/>
        </authorList>
    </citation>
    <scope>NUCLEOTIDE SEQUENCE</scope>
    <source>
        <strain evidence="1">YIM B02566</strain>
    </source>
</reference>
<protein>
    <submittedName>
        <fullName evidence="1">Alanine racemase</fullName>
    </submittedName>
</protein>
<dbReference type="Proteomes" id="UP000616151">
    <property type="component" value="Unassembled WGS sequence"/>
</dbReference>
<comment type="caution">
    <text evidence="1">The sequence shown here is derived from an EMBL/GenBank/DDBJ whole genome shotgun (WGS) entry which is preliminary data.</text>
</comment>
<keyword evidence="2" id="KW-1185">Reference proteome</keyword>
<name>A0ACC5QZ93_9HYPH</name>
<organism evidence="1 2">
    <name type="scientific">Taklimakanibacter albus</name>
    <dbReference type="NCBI Taxonomy" id="2800327"/>
    <lineage>
        <taxon>Bacteria</taxon>
        <taxon>Pseudomonadati</taxon>
        <taxon>Pseudomonadota</taxon>
        <taxon>Alphaproteobacteria</taxon>
        <taxon>Hyphomicrobiales</taxon>
        <taxon>Aestuariivirgaceae</taxon>
        <taxon>Taklimakanibacter</taxon>
    </lineage>
</organism>